<reference evidence="2" key="2">
    <citation type="submission" date="2023-05" db="EMBL/GenBank/DDBJ databases">
        <authorList>
            <person name="Schelkunov M.I."/>
        </authorList>
    </citation>
    <scope>NUCLEOTIDE SEQUENCE</scope>
    <source>
        <strain evidence="2">Hsosn_3</strain>
        <tissue evidence="2">Leaf</tissue>
    </source>
</reference>
<evidence type="ECO:0000259" key="1">
    <source>
        <dbReference type="SMART" id="SM01172"/>
    </source>
</evidence>
<gene>
    <name evidence="2" type="ORF">POM88_034704</name>
</gene>
<dbReference type="AlphaFoldDB" id="A0AAD8MD85"/>
<dbReference type="EMBL" id="JAUIZM010000008">
    <property type="protein sequence ID" value="KAK1368612.1"/>
    <property type="molecule type" value="Genomic_DNA"/>
</dbReference>
<keyword evidence="3" id="KW-1185">Reference proteome</keyword>
<dbReference type="Proteomes" id="UP001237642">
    <property type="component" value="Unassembled WGS sequence"/>
</dbReference>
<sequence>MGSSTAAVPVNIDQHEFEQSHLAFILRTAAATIFLMSSLITTPKLTPYLTRHGQQYQWKTLKVTHNKEQKSLNSFLASLPTTHLKRPAEDDNLRRQPTIKNKKSLNSFLTSLSATHLKRSAGASLSKVKFTKPVISQRLGKKEAIFQTISENLKSLAASHPHRVIEKPKQVVPEECLKGFLSTHSNAFSLSFANNAATLAFAPSPTPYPNHSEGGLMSFEHPTNKLKALPRVDSEGFMCGSNFKVDVYSKTKTIQRVGSEANWVVHCLYNAGDDGYGVEDVVAKDTLVSLLVEPIPL</sequence>
<dbReference type="InterPro" id="IPR024286">
    <property type="entry name" value="DUF3700"/>
</dbReference>
<evidence type="ECO:0000313" key="2">
    <source>
        <dbReference type="EMBL" id="KAK1368612.1"/>
    </source>
</evidence>
<dbReference type="Pfam" id="PF12481">
    <property type="entry name" value="DUF3700"/>
    <property type="match status" value="1"/>
</dbReference>
<protein>
    <recommendedName>
        <fullName evidence="1">DUF3700 domain-containing protein</fullName>
    </recommendedName>
</protein>
<dbReference type="PANTHER" id="PTHR45952:SF2">
    <property type="entry name" value="OS04G0679400 PROTEIN"/>
    <property type="match status" value="1"/>
</dbReference>
<proteinExistence type="predicted"/>
<evidence type="ECO:0000313" key="3">
    <source>
        <dbReference type="Proteomes" id="UP001237642"/>
    </source>
</evidence>
<reference evidence="2" key="1">
    <citation type="submission" date="2023-02" db="EMBL/GenBank/DDBJ databases">
        <title>Genome of toxic invasive species Heracleum sosnowskyi carries increased number of genes despite the absence of recent whole-genome duplications.</title>
        <authorList>
            <person name="Schelkunov M."/>
            <person name="Shtratnikova V."/>
            <person name="Makarenko M."/>
            <person name="Klepikova A."/>
            <person name="Omelchenko D."/>
            <person name="Novikova G."/>
            <person name="Obukhova E."/>
            <person name="Bogdanov V."/>
            <person name="Penin A."/>
            <person name="Logacheva M."/>
        </authorList>
    </citation>
    <scope>NUCLEOTIDE SEQUENCE</scope>
    <source>
        <strain evidence="2">Hsosn_3</strain>
        <tissue evidence="2">Leaf</tissue>
    </source>
</reference>
<dbReference type="PANTHER" id="PTHR45952">
    <property type="entry name" value="ALUMINUM INDUCED PROTEIN WITH YGL AND LRDR MOTIFS"/>
    <property type="match status" value="1"/>
</dbReference>
<organism evidence="2 3">
    <name type="scientific">Heracleum sosnowskyi</name>
    <dbReference type="NCBI Taxonomy" id="360622"/>
    <lineage>
        <taxon>Eukaryota</taxon>
        <taxon>Viridiplantae</taxon>
        <taxon>Streptophyta</taxon>
        <taxon>Embryophyta</taxon>
        <taxon>Tracheophyta</taxon>
        <taxon>Spermatophyta</taxon>
        <taxon>Magnoliopsida</taxon>
        <taxon>eudicotyledons</taxon>
        <taxon>Gunneridae</taxon>
        <taxon>Pentapetalae</taxon>
        <taxon>asterids</taxon>
        <taxon>campanulids</taxon>
        <taxon>Apiales</taxon>
        <taxon>Apiaceae</taxon>
        <taxon>Apioideae</taxon>
        <taxon>apioid superclade</taxon>
        <taxon>Tordylieae</taxon>
        <taxon>Tordyliinae</taxon>
        <taxon>Heracleum</taxon>
    </lineage>
</organism>
<dbReference type="InterPro" id="IPR044828">
    <property type="entry name" value="TSJT1-like"/>
</dbReference>
<dbReference type="SMART" id="SM01172">
    <property type="entry name" value="DUF3700"/>
    <property type="match status" value="1"/>
</dbReference>
<name>A0AAD8MD85_9APIA</name>
<comment type="caution">
    <text evidence="2">The sequence shown here is derived from an EMBL/GenBank/DDBJ whole genome shotgun (WGS) entry which is preliminary data.</text>
</comment>
<feature type="domain" description="DUF3700" evidence="1">
    <location>
        <begin position="76"/>
        <end position="245"/>
    </location>
</feature>
<accession>A0AAD8MD85</accession>